<accession>A0ABU5ZJ14</accession>
<dbReference type="NCBIfam" id="TIGR00099">
    <property type="entry name" value="Cof-subfamily"/>
    <property type="match status" value="1"/>
</dbReference>
<comment type="caution">
    <text evidence="1">The sequence shown here is derived from an EMBL/GenBank/DDBJ whole genome shotgun (WGS) entry which is preliminary data.</text>
</comment>
<dbReference type="Gene3D" id="3.30.1240.10">
    <property type="match status" value="1"/>
</dbReference>
<keyword evidence="1" id="KW-0378">Hydrolase</keyword>
<name>A0ABU5ZJ14_9BACL</name>
<dbReference type="CDD" id="cd07516">
    <property type="entry name" value="HAD_Pase"/>
    <property type="match status" value="1"/>
</dbReference>
<dbReference type="InterPro" id="IPR036412">
    <property type="entry name" value="HAD-like_sf"/>
</dbReference>
<sequence length="263" mass="29574">MYKMLMIDIDDTLLNDERQIPDETKESLRLAANKGVIVTLATGRMFASAKQVAAKLNLNVPIITYQGALVKNSLDDKVLYERSVPGSIVRKLIEYAESRSLHLQLYYNDELLVKDDNEKAREYSRISNVPYRVLSDFSGLSDQPMLKLLFIEQPEELDQIQPELEEIFGKQVNITKSKPHFLEITNAEATKGQALKLLARHYGFEPENVIAIGDSWNDQDMIAAAGVGVAMGNAVPALKQIADYITLTHNEQGVKHVIEKFIL</sequence>
<evidence type="ECO:0000313" key="2">
    <source>
        <dbReference type="Proteomes" id="UP001310386"/>
    </source>
</evidence>
<dbReference type="PANTHER" id="PTHR10000:SF8">
    <property type="entry name" value="HAD SUPERFAMILY HYDROLASE-LIKE, TYPE 3"/>
    <property type="match status" value="1"/>
</dbReference>
<dbReference type="NCBIfam" id="TIGR01484">
    <property type="entry name" value="HAD-SF-IIB"/>
    <property type="match status" value="1"/>
</dbReference>
<dbReference type="InterPro" id="IPR000150">
    <property type="entry name" value="Cof"/>
</dbReference>
<dbReference type="PANTHER" id="PTHR10000">
    <property type="entry name" value="PHOSPHOSERINE PHOSPHATASE"/>
    <property type="match status" value="1"/>
</dbReference>
<organism evidence="1 2">
    <name type="scientific">Ferviditalea candida</name>
    <dbReference type="NCBI Taxonomy" id="3108399"/>
    <lineage>
        <taxon>Bacteria</taxon>
        <taxon>Bacillati</taxon>
        <taxon>Bacillota</taxon>
        <taxon>Bacilli</taxon>
        <taxon>Bacillales</taxon>
        <taxon>Paenibacillaceae</taxon>
        <taxon>Ferviditalea</taxon>
    </lineage>
</organism>
<dbReference type="RefSeq" id="WP_371753199.1">
    <property type="nucleotide sequence ID" value="NZ_JAYJLD010000005.1"/>
</dbReference>
<proteinExistence type="predicted"/>
<dbReference type="EC" id="3.1.3.-" evidence="1"/>
<gene>
    <name evidence="1" type="ORF">VF724_05355</name>
</gene>
<reference evidence="1" key="1">
    <citation type="submission" date="2023-12" db="EMBL/GenBank/DDBJ databases">
        <title>Fervidustalea candida gen. nov., sp. nov., a novel member of the family Paenibacillaceae isolated from a geothermal area.</title>
        <authorList>
            <person name="Li W.-J."/>
            <person name="Jiao J.-Y."/>
            <person name="Chen Y."/>
        </authorList>
    </citation>
    <scope>NUCLEOTIDE SEQUENCE</scope>
    <source>
        <strain evidence="1">SYSU GA230002</strain>
    </source>
</reference>
<dbReference type="SUPFAM" id="SSF56784">
    <property type="entry name" value="HAD-like"/>
    <property type="match status" value="1"/>
</dbReference>
<evidence type="ECO:0000313" key="1">
    <source>
        <dbReference type="EMBL" id="MEB3101085.1"/>
    </source>
</evidence>
<keyword evidence="2" id="KW-1185">Reference proteome</keyword>
<dbReference type="SFLD" id="SFLDG01140">
    <property type="entry name" value="C2.B:_Phosphomannomutase_and_P"/>
    <property type="match status" value="1"/>
</dbReference>
<protein>
    <submittedName>
        <fullName evidence="1">Cof-type HAD-IIB family hydrolase</fullName>
        <ecNumber evidence="1">3.1.3.-</ecNumber>
    </submittedName>
</protein>
<dbReference type="SFLD" id="SFLDS00003">
    <property type="entry name" value="Haloacid_Dehalogenase"/>
    <property type="match status" value="1"/>
</dbReference>
<dbReference type="Proteomes" id="UP001310386">
    <property type="component" value="Unassembled WGS sequence"/>
</dbReference>
<dbReference type="PROSITE" id="PS01229">
    <property type="entry name" value="COF_2"/>
    <property type="match status" value="1"/>
</dbReference>
<dbReference type="InterPro" id="IPR006379">
    <property type="entry name" value="HAD-SF_hydro_IIB"/>
</dbReference>
<dbReference type="Gene3D" id="3.40.50.1000">
    <property type="entry name" value="HAD superfamily/HAD-like"/>
    <property type="match status" value="1"/>
</dbReference>
<dbReference type="EMBL" id="JAYJLD010000005">
    <property type="protein sequence ID" value="MEB3101085.1"/>
    <property type="molecule type" value="Genomic_DNA"/>
</dbReference>
<dbReference type="Pfam" id="PF08282">
    <property type="entry name" value="Hydrolase_3"/>
    <property type="match status" value="1"/>
</dbReference>
<dbReference type="GO" id="GO:0016787">
    <property type="term" value="F:hydrolase activity"/>
    <property type="evidence" value="ECO:0007669"/>
    <property type="project" value="UniProtKB-KW"/>
</dbReference>
<dbReference type="InterPro" id="IPR023214">
    <property type="entry name" value="HAD_sf"/>
</dbReference>
<dbReference type="SFLD" id="SFLDG01144">
    <property type="entry name" value="C2.B.4:_PGP_Like"/>
    <property type="match status" value="1"/>
</dbReference>